<name>A0A815ZEL3_9BILA</name>
<dbReference type="SUPFAM" id="SSF56281">
    <property type="entry name" value="Metallo-hydrolase/oxidoreductase"/>
    <property type="match status" value="1"/>
</dbReference>
<feature type="domain" description="Metallo-beta-lactamase" evidence="1">
    <location>
        <begin position="15"/>
        <end position="160"/>
    </location>
</feature>
<dbReference type="Gene3D" id="3.60.15.10">
    <property type="entry name" value="Ribonuclease Z/Hydroxyacylglutathione hydrolase-like"/>
    <property type="match status" value="1"/>
</dbReference>
<organism evidence="2 4">
    <name type="scientific">Didymodactylos carnosus</name>
    <dbReference type="NCBI Taxonomy" id="1234261"/>
    <lineage>
        <taxon>Eukaryota</taxon>
        <taxon>Metazoa</taxon>
        <taxon>Spiralia</taxon>
        <taxon>Gnathifera</taxon>
        <taxon>Rotifera</taxon>
        <taxon>Eurotatoria</taxon>
        <taxon>Bdelloidea</taxon>
        <taxon>Philodinida</taxon>
        <taxon>Philodinidae</taxon>
        <taxon>Didymodactylos</taxon>
    </lineage>
</organism>
<dbReference type="Proteomes" id="UP000663829">
    <property type="component" value="Unassembled WGS sequence"/>
</dbReference>
<dbReference type="AlphaFoldDB" id="A0A815ZEL3"/>
<reference evidence="2" key="1">
    <citation type="submission" date="2021-02" db="EMBL/GenBank/DDBJ databases">
        <authorList>
            <person name="Nowell W R."/>
        </authorList>
    </citation>
    <scope>NUCLEOTIDE SEQUENCE</scope>
</reference>
<proteinExistence type="predicted"/>
<protein>
    <recommendedName>
        <fullName evidence="1">Metallo-beta-lactamase domain-containing protein</fullName>
    </recommendedName>
</protein>
<sequence>MGHYIGLYQFGKEVMNRKNLSIYGTDRVCQFFGRNEPWTSFINQGNFQMQPIEPDRMIKLSENVSIKPLLVPHRGEYSDTVAYYVKGPNKTIFYCPDVDTWHKGWSIHITDVINSVDRAFLDSTFFSGDELPGRNINDVPHPTTVDTIKTLNGLENKVTLIHLNHTNPLYRDGKEREQCVKLGFDITQQGSTWQL</sequence>
<evidence type="ECO:0000313" key="2">
    <source>
        <dbReference type="EMBL" id="CAF1584058.1"/>
    </source>
</evidence>
<dbReference type="Proteomes" id="UP000681722">
    <property type="component" value="Unassembled WGS sequence"/>
</dbReference>
<dbReference type="EMBL" id="CAJOBC010098211">
    <property type="protein sequence ID" value="CAF4452605.1"/>
    <property type="molecule type" value="Genomic_DNA"/>
</dbReference>
<evidence type="ECO:0000259" key="1">
    <source>
        <dbReference type="Pfam" id="PF12706"/>
    </source>
</evidence>
<dbReference type="OrthoDB" id="9971335at2759"/>
<evidence type="ECO:0000313" key="4">
    <source>
        <dbReference type="Proteomes" id="UP000663829"/>
    </source>
</evidence>
<accession>A0A815ZEL3</accession>
<evidence type="ECO:0000313" key="3">
    <source>
        <dbReference type="EMBL" id="CAF4452605.1"/>
    </source>
</evidence>
<gene>
    <name evidence="2" type="ORF">GPM918_LOCUS41292</name>
    <name evidence="3" type="ORF">SRO942_LOCUS42321</name>
</gene>
<dbReference type="EMBL" id="CAJNOQ010032203">
    <property type="protein sequence ID" value="CAF1584058.1"/>
    <property type="molecule type" value="Genomic_DNA"/>
</dbReference>
<dbReference type="Pfam" id="PF12706">
    <property type="entry name" value="Lactamase_B_2"/>
    <property type="match status" value="1"/>
</dbReference>
<dbReference type="InterPro" id="IPR001279">
    <property type="entry name" value="Metallo-B-lactamas"/>
</dbReference>
<keyword evidence="4" id="KW-1185">Reference proteome</keyword>
<dbReference type="InterPro" id="IPR036866">
    <property type="entry name" value="RibonucZ/Hydroxyglut_hydro"/>
</dbReference>
<comment type="caution">
    <text evidence="2">The sequence shown here is derived from an EMBL/GenBank/DDBJ whole genome shotgun (WGS) entry which is preliminary data.</text>
</comment>